<name>A0A0U3F9W8_9CREN</name>
<reference evidence="1 2" key="1">
    <citation type="submission" date="2013-11" db="EMBL/GenBank/DDBJ databases">
        <title>Comparative genomics of Ignicoccus.</title>
        <authorList>
            <person name="Podar M."/>
        </authorList>
    </citation>
    <scope>NUCLEOTIDE SEQUENCE [LARGE SCALE GENOMIC DNA]</scope>
    <source>
        <strain evidence="1 2">DSM 13165</strain>
    </source>
</reference>
<evidence type="ECO:0000313" key="2">
    <source>
        <dbReference type="Proteomes" id="UP000060778"/>
    </source>
</evidence>
<sequence length="149" mass="17128">MFTMSHFQSSITFPLFTLIIWSWSNDYLIHTSKSVVRNSIIISSTNDFLVLNVTSLVVALDGYTLYRIIATEPPVTVYKLANVFKLRDSTIIFFRIVENTTLMFDSTQLQYYNKPNSGLNVIIDMKNVIGFIVILVEIVRRAMALEYRG</sequence>
<dbReference type="KEGG" id="iis:EYM_07835"/>
<accession>A0A0U3F9W8</accession>
<evidence type="ECO:0000313" key="1">
    <source>
        <dbReference type="EMBL" id="ALU12824.1"/>
    </source>
</evidence>
<dbReference type="Proteomes" id="UP000060778">
    <property type="component" value="Chromosome"/>
</dbReference>
<proteinExistence type="predicted"/>
<keyword evidence="2" id="KW-1185">Reference proteome</keyword>
<dbReference type="AlphaFoldDB" id="A0A0U3F9W8"/>
<organism evidence="1 2">
    <name type="scientific">Ignicoccus islandicus DSM 13165</name>
    <dbReference type="NCBI Taxonomy" id="940295"/>
    <lineage>
        <taxon>Archaea</taxon>
        <taxon>Thermoproteota</taxon>
        <taxon>Thermoprotei</taxon>
        <taxon>Desulfurococcales</taxon>
        <taxon>Desulfurococcaceae</taxon>
        <taxon>Ignicoccus</taxon>
    </lineage>
</organism>
<dbReference type="EMBL" id="CP006867">
    <property type="protein sequence ID" value="ALU12824.1"/>
    <property type="molecule type" value="Genomic_DNA"/>
</dbReference>
<protein>
    <submittedName>
        <fullName evidence="1">Uncharacterized protein</fullName>
    </submittedName>
</protein>
<gene>
    <name evidence="1" type="ORF">EYM_07835</name>
</gene>